<reference evidence="1 2" key="1">
    <citation type="journal article" date="2018" name="New Phytol.">
        <title>Phylogenomics of Endogonaceae and evolution of mycorrhizas within Mucoromycota.</title>
        <authorList>
            <person name="Chang Y."/>
            <person name="Desiro A."/>
            <person name="Na H."/>
            <person name="Sandor L."/>
            <person name="Lipzen A."/>
            <person name="Clum A."/>
            <person name="Barry K."/>
            <person name="Grigoriev I.V."/>
            <person name="Martin F.M."/>
            <person name="Stajich J.E."/>
            <person name="Smith M.E."/>
            <person name="Bonito G."/>
            <person name="Spatafora J.W."/>
        </authorList>
    </citation>
    <scope>NUCLEOTIDE SEQUENCE [LARGE SCALE GENOMIC DNA]</scope>
    <source>
        <strain evidence="1 2">AD002</strain>
    </source>
</reference>
<protein>
    <submittedName>
        <fullName evidence="1">Uncharacterized protein</fullName>
    </submittedName>
</protein>
<comment type="caution">
    <text evidence="1">The sequence shown here is derived from an EMBL/GenBank/DDBJ whole genome shotgun (WGS) entry which is preliminary data.</text>
</comment>
<name>A0A433QWX6_9FUNG</name>
<dbReference type="AlphaFoldDB" id="A0A433QWX6"/>
<sequence>MTTTVPQHDVLSSASLWTIWRSPGTLPNITLTSEGTTPIQNSTALQTDQPSEDAKLSAAKSIGDALDCIGAKRFEDEPRTEMSTMPLSENTDTEGYDVILFSGTEEYFLSLHLSLLGTHEIKKSHESIKDVEGFSRLTPREEVEIDSAGDAIGVPTIICPFSLTALGISELTGCRIFYADNIDEYNFMVNNGPLEPMATTYLRFRFRALPCMPMTMSA</sequence>
<evidence type="ECO:0000313" key="1">
    <source>
        <dbReference type="EMBL" id="RUS34258.1"/>
    </source>
</evidence>
<organism evidence="1 2">
    <name type="scientific">Jimgerdemannia flammicorona</name>
    <dbReference type="NCBI Taxonomy" id="994334"/>
    <lineage>
        <taxon>Eukaryota</taxon>
        <taxon>Fungi</taxon>
        <taxon>Fungi incertae sedis</taxon>
        <taxon>Mucoromycota</taxon>
        <taxon>Mucoromycotina</taxon>
        <taxon>Endogonomycetes</taxon>
        <taxon>Endogonales</taxon>
        <taxon>Endogonaceae</taxon>
        <taxon>Jimgerdemannia</taxon>
    </lineage>
</organism>
<evidence type="ECO:0000313" key="2">
    <source>
        <dbReference type="Proteomes" id="UP000274822"/>
    </source>
</evidence>
<proteinExistence type="predicted"/>
<keyword evidence="2" id="KW-1185">Reference proteome</keyword>
<dbReference type="EMBL" id="RBNJ01000632">
    <property type="protein sequence ID" value="RUS34258.1"/>
    <property type="molecule type" value="Genomic_DNA"/>
</dbReference>
<gene>
    <name evidence="1" type="ORF">BC938DRAFT_481604</name>
</gene>
<dbReference type="Proteomes" id="UP000274822">
    <property type="component" value="Unassembled WGS sequence"/>
</dbReference>
<accession>A0A433QWX6</accession>